<sequence length="69" mass="7822">MDKLESIKEQMQNAPNASEVNILRQKALATIGALPDINQKQKDFKSKVIQKLESAFNITCERFKNKEAS</sequence>
<gene>
    <name evidence="1" type="ORF">JCM19232_2616</name>
</gene>
<evidence type="ECO:0000313" key="2">
    <source>
        <dbReference type="Proteomes" id="UP000031670"/>
    </source>
</evidence>
<accession>A0A0B8PB73</accession>
<proteinExistence type="predicted"/>
<reference evidence="1 2" key="1">
    <citation type="submission" date="2015-01" db="EMBL/GenBank/DDBJ databases">
        <title>Vibrio sp. C5 JCM 19232 whole genome shotgun sequence.</title>
        <authorList>
            <person name="Sawabe T."/>
            <person name="Meirelles P."/>
            <person name="Feng G."/>
            <person name="Sayaka M."/>
            <person name="Hattori M."/>
            <person name="Ohkuma M."/>
        </authorList>
    </citation>
    <scope>NUCLEOTIDE SEQUENCE [LARGE SCALE GENOMIC DNA]</scope>
    <source>
        <strain evidence="1 2">JCM19232</strain>
    </source>
</reference>
<evidence type="ECO:0000313" key="1">
    <source>
        <dbReference type="EMBL" id="GAM63636.1"/>
    </source>
</evidence>
<dbReference type="Proteomes" id="UP000031670">
    <property type="component" value="Unassembled WGS sequence"/>
</dbReference>
<organism evidence="1 2">
    <name type="scientific">Vibrio ishigakensis</name>
    <dbReference type="NCBI Taxonomy" id="1481914"/>
    <lineage>
        <taxon>Bacteria</taxon>
        <taxon>Pseudomonadati</taxon>
        <taxon>Pseudomonadota</taxon>
        <taxon>Gammaproteobacteria</taxon>
        <taxon>Vibrionales</taxon>
        <taxon>Vibrionaceae</taxon>
        <taxon>Vibrio</taxon>
    </lineage>
</organism>
<dbReference type="AlphaFoldDB" id="A0A0B8PB73"/>
<dbReference type="EMBL" id="BBSA01000009">
    <property type="protein sequence ID" value="GAM63636.1"/>
    <property type="molecule type" value="Genomic_DNA"/>
</dbReference>
<reference evidence="1 2" key="2">
    <citation type="submission" date="2015-01" db="EMBL/GenBank/DDBJ databases">
        <authorList>
            <consortium name="NBRP consortium"/>
            <person name="Sawabe T."/>
            <person name="Meirelles P."/>
            <person name="Feng G."/>
            <person name="Sayaka M."/>
            <person name="Hattori M."/>
            <person name="Ohkuma M."/>
        </authorList>
    </citation>
    <scope>NUCLEOTIDE SEQUENCE [LARGE SCALE GENOMIC DNA]</scope>
    <source>
        <strain evidence="1 2">JCM19232</strain>
    </source>
</reference>
<protein>
    <submittedName>
        <fullName evidence="1">Uncharacterized protein</fullName>
    </submittedName>
</protein>
<name>A0A0B8PB73_9VIBR</name>
<comment type="caution">
    <text evidence="1">The sequence shown here is derived from an EMBL/GenBank/DDBJ whole genome shotgun (WGS) entry which is preliminary data.</text>
</comment>